<dbReference type="EMBL" id="CP015405">
    <property type="protein sequence ID" value="ANU76675.1"/>
    <property type="molecule type" value="Genomic_DNA"/>
</dbReference>
<sequence length="103" mass="11832">MIVSSFFRTVYYYKLFFSYIQLFFSGFLFLLKIQSNGTGSCLRACLLTVIIHGLFRNKDLYSNTKYIRICVRPESYTNGCSEFSAALARGKIRYGSEIIKGGF</sequence>
<dbReference type="KEGG" id="byl:A4V09_13420"/>
<reference evidence="2" key="1">
    <citation type="submission" date="2017-04" db="EMBL/GenBank/DDBJ databases">
        <title>Complete Genome Sequences of Twelve Strains of a Stable Defined Moderately Diverse Mouse Microbiota 2 (sDMDMm2).</title>
        <authorList>
            <person name="Uchimura Y."/>
            <person name="Wyss M."/>
            <person name="Brugiroux S."/>
            <person name="Limenitakis J.P."/>
            <person name="Stecher B."/>
            <person name="McCoy K.D."/>
            <person name="Macpherson A.J."/>
        </authorList>
    </citation>
    <scope>NUCLEOTIDE SEQUENCE</scope>
    <source>
        <strain evidence="2">YL58</strain>
    </source>
</reference>
<gene>
    <name evidence="2" type="ORF">A4V09_13420</name>
</gene>
<keyword evidence="1" id="KW-0472">Membrane</keyword>
<keyword evidence="3" id="KW-1185">Reference proteome</keyword>
<name>A0A1C7IAQ1_9FIRM</name>
<feature type="transmembrane region" description="Helical" evidence="1">
    <location>
        <begin position="12"/>
        <end position="31"/>
    </location>
</feature>
<dbReference type="AlphaFoldDB" id="A0A1C7IAQ1"/>
<keyword evidence="1" id="KW-0812">Transmembrane</keyword>
<protein>
    <submittedName>
        <fullName evidence="2">Uncharacterized protein</fullName>
    </submittedName>
</protein>
<keyword evidence="1" id="KW-1133">Transmembrane helix</keyword>
<evidence type="ECO:0000313" key="3">
    <source>
        <dbReference type="Proteomes" id="UP000092574"/>
    </source>
</evidence>
<evidence type="ECO:0000256" key="1">
    <source>
        <dbReference type="SAM" id="Phobius"/>
    </source>
</evidence>
<dbReference type="STRING" id="1796616.A4V09_13420"/>
<accession>A0A1C7IAQ1</accession>
<organism evidence="2 3">
    <name type="scientific">Blautia pseudococcoides</name>
    <dbReference type="NCBI Taxonomy" id="1796616"/>
    <lineage>
        <taxon>Bacteria</taxon>
        <taxon>Bacillati</taxon>
        <taxon>Bacillota</taxon>
        <taxon>Clostridia</taxon>
        <taxon>Lachnospirales</taxon>
        <taxon>Lachnospiraceae</taxon>
        <taxon>Blautia</taxon>
    </lineage>
</organism>
<evidence type="ECO:0000313" key="2">
    <source>
        <dbReference type="EMBL" id="ANU76675.1"/>
    </source>
</evidence>
<proteinExistence type="predicted"/>
<dbReference type="Proteomes" id="UP000092574">
    <property type="component" value="Chromosome"/>
</dbReference>